<organism evidence="1 2">
    <name type="scientific">Echria macrotheca</name>
    <dbReference type="NCBI Taxonomy" id="438768"/>
    <lineage>
        <taxon>Eukaryota</taxon>
        <taxon>Fungi</taxon>
        <taxon>Dikarya</taxon>
        <taxon>Ascomycota</taxon>
        <taxon>Pezizomycotina</taxon>
        <taxon>Sordariomycetes</taxon>
        <taxon>Sordariomycetidae</taxon>
        <taxon>Sordariales</taxon>
        <taxon>Schizotheciaceae</taxon>
        <taxon>Echria</taxon>
    </lineage>
</organism>
<accession>A0AAJ0F5S1</accession>
<sequence>MLRFYYLCSAVSVALINYVPIPVDNMAKRVRCASVFSEWRGNVIRIHNAYGFRTSMVAMGSLRPDSVRSTFSPYRGTSTMVSYVTKEISYNWKIYPERALGSYMTEEALGPLTRALMNYTAGDLIIPFTNIGIPDTSDTGSFIHDDGQQSNSPMPKSVLAQGGPVKICETLDRIMEDWSLNDDELTDVLTTIKEKFSVELKSLERPRRRWRPLMPAVIEGGLGSSSR</sequence>
<dbReference type="AlphaFoldDB" id="A0AAJ0F5S1"/>
<name>A0AAJ0F5S1_9PEZI</name>
<evidence type="ECO:0000313" key="2">
    <source>
        <dbReference type="Proteomes" id="UP001239445"/>
    </source>
</evidence>
<comment type="caution">
    <text evidence="1">The sequence shown here is derived from an EMBL/GenBank/DDBJ whole genome shotgun (WGS) entry which is preliminary data.</text>
</comment>
<evidence type="ECO:0000313" key="1">
    <source>
        <dbReference type="EMBL" id="KAK1749444.1"/>
    </source>
</evidence>
<protein>
    <submittedName>
        <fullName evidence="1">Uncharacterized protein</fullName>
    </submittedName>
</protein>
<reference evidence="1" key="1">
    <citation type="submission" date="2023-06" db="EMBL/GenBank/DDBJ databases">
        <title>Genome-scale phylogeny and comparative genomics of the fungal order Sordariales.</title>
        <authorList>
            <consortium name="Lawrence Berkeley National Laboratory"/>
            <person name="Hensen N."/>
            <person name="Bonometti L."/>
            <person name="Westerberg I."/>
            <person name="Brannstrom I.O."/>
            <person name="Guillou S."/>
            <person name="Cros-Aarteil S."/>
            <person name="Calhoun S."/>
            <person name="Haridas S."/>
            <person name="Kuo A."/>
            <person name="Mondo S."/>
            <person name="Pangilinan J."/>
            <person name="Riley R."/>
            <person name="Labutti K."/>
            <person name="Andreopoulos B."/>
            <person name="Lipzen A."/>
            <person name="Chen C."/>
            <person name="Yanf M."/>
            <person name="Daum C."/>
            <person name="Ng V."/>
            <person name="Clum A."/>
            <person name="Steindorff A."/>
            <person name="Ohm R."/>
            <person name="Martin F."/>
            <person name="Silar P."/>
            <person name="Natvig D."/>
            <person name="Lalanne C."/>
            <person name="Gautier V."/>
            <person name="Ament-Velasquez S.L."/>
            <person name="Kruys A."/>
            <person name="Hutchinson M.I."/>
            <person name="Powell A.J."/>
            <person name="Barry K."/>
            <person name="Miller A.N."/>
            <person name="Grigoriev I.V."/>
            <person name="Debuchy R."/>
            <person name="Gladieux P."/>
            <person name="Thoren M.H."/>
            <person name="Johannesson H."/>
        </authorList>
    </citation>
    <scope>NUCLEOTIDE SEQUENCE</scope>
    <source>
        <strain evidence="1">PSN4</strain>
    </source>
</reference>
<dbReference type="EMBL" id="MU839858">
    <property type="protein sequence ID" value="KAK1749444.1"/>
    <property type="molecule type" value="Genomic_DNA"/>
</dbReference>
<keyword evidence="2" id="KW-1185">Reference proteome</keyword>
<gene>
    <name evidence="1" type="ORF">QBC47DRAFT_408016</name>
</gene>
<proteinExistence type="predicted"/>
<dbReference type="Proteomes" id="UP001239445">
    <property type="component" value="Unassembled WGS sequence"/>
</dbReference>